<keyword evidence="1" id="KW-1133">Transmembrane helix</keyword>
<evidence type="ECO:0000313" key="2">
    <source>
        <dbReference type="EMBL" id="AZQ64754.1"/>
    </source>
</evidence>
<accession>A0A3S9P9B1</accession>
<evidence type="ECO:0000313" key="3">
    <source>
        <dbReference type="Proteomes" id="UP000267268"/>
    </source>
</evidence>
<protein>
    <recommendedName>
        <fullName evidence="4">Bacteriocin</fullName>
    </recommendedName>
</protein>
<evidence type="ECO:0008006" key="4">
    <source>
        <dbReference type="Google" id="ProtNLM"/>
    </source>
</evidence>
<feature type="transmembrane region" description="Helical" evidence="1">
    <location>
        <begin position="43"/>
        <end position="69"/>
    </location>
</feature>
<dbReference type="AlphaFoldDB" id="A0A3S9P9B1"/>
<feature type="transmembrane region" description="Helical" evidence="1">
    <location>
        <begin position="12"/>
        <end position="37"/>
    </location>
</feature>
<proteinExistence type="predicted"/>
<sequence>MENLNLNEMVIIEGGVGCGVAGDIMSVVGGVLVIVSLTNLVTGVVGAAALSGGISFGMAGAGCGIAGIIGNYV</sequence>
<name>A0A3S9P9B1_9BACT</name>
<keyword evidence="3" id="KW-1185">Reference proteome</keyword>
<dbReference type="KEGG" id="fll:EI427_21250"/>
<keyword evidence="1" id="KW-0812">Transmembrane</keyword>
<reference evidence="2 3" key="1">
    <citation type="submission" date="2018-12" db="EMBL/GenBank/DDBJ databases">
        <title>Flammeovirga pectinis sp. nov., isolated from the gut of the Korean scallop, Patinopecten yessoensis.</title>
        <authorList>
            <person name="Bae J.-W."/>
            <person name="Jeong Y.-S."/>
            <person name="Kang W."/>
        </authorList>
    </citation>
    <scope>NUCLEOTIDE SEQUENCE [LARGE SCALE GENOMIC DNA]</scope>
    <source>
        <strain evidence="2 3">L12M1</strain>
    </source>
</reference>
<dbReference type="Proteomes" id="UP000267268">
    <property type="component" value="Chromosome 2"/>
</dbReference>
<organism evidence="2 3">
    <name type="scientific">Flammeovirga pectinis</name>
    <dbReference type="NCBI Taxonomy" id="2494373"/>
    <lineage>
        <taxon>Bacteria</taxon>
        <taxon>Pseudomonadati</taxon>
        <taxon>Bacteroidota</taxon>
        <taxon>Cytophagia</taxon>
        <taxon>Cytophagales</taxon>
        <taxon>Flammeovirgaceae</taxon>
        <taxon>Flammeovirga</taxon>
    </lineage>
</organism>
<dbReference type="RefSeq" id="WP_126618778.1">
    <property type="nucleotide sequence ID" value="NZ_CP034563.1"/>
</dbReference>
<keyword evidence="1" id="KW-0472">Membrane</keyword>
<gene>
    <name evidence="2" type="ORF">EI427_21250</name>
</gene>
<dbReference type="EMBL" id="CP034563">
    <property type="protein sequence ID" value="AZQ64754.1"/>
    <property type="molecule type" value="Genomic_DNA"/>
</dbReference>
<evidence type="ECO:0000256" key="1">
    <source>
        <dbReference type="SAM" id="Phobius"/>
    </source>
</evidence>